<comment type="similarity">
    <text evidence="5">Belongs to the 4-toluene sulfonate uptake permease (TSUP) (TC 2.A.102) family.</text>
</comment>
<evidence type="ECO:0000256" key="2">
    <source>
        <dbReference type="ARBA" id="ARBA00022692"/>
    </source>
</evidence>
<keyword evidence="2 5" id="KW-0812">Transmembrane</keyword>
<dbReference type="InterPro" id="IPR002781">
    <property type="entry name" value="TM_pro_TauE-like"/>
</dbReference>
<name>A0ABS0N734_9NEIS</name>
<keyword evidence="4 5" id="KW-0472">Membrane</keyword>
<evidence type="ECO:0000256" key="5">
    <source>
        <dbReference type="RuleBase" id="RU363041"/>
    </source>
</evidence>
<feature type="transmembrane region" description="Helical" evidence="5">
    <location>
        <begin position="213"/>
        <end position="234"/>
    </location>
</feature>
<protein>
    <recommendedName>
        <fullName evidence="5">Probable membrane transporter protein</fullName>
    </recommendedName>
</protein>
<evidence type="ECO:0000256" key="3">
    <source>
        <dbReference type="ARBA" id="ARBA00022989"/>
    </source>
</evidence>
<dbReference type="Pfam" id="PF01925">
    <property type="entry name" value="TauE"/>
    <property type="match status" value="1"/>
</dbReference>
<organism evidence="6 7">
    <name type="scientific">Eikenella glucosivorans</name>
    <dbReference type="NCBI Taxonomy" id="2766967"/>
    <lineage>
        <taxon>Bacteria</taxon>
        <taxon>Pseudomonadati</taxon>
        <taxon>Pseudomonadota</taxon>
        <taxon>Betaproteobacteria</taxon>
        <taxon>Neisseriales</taxon>
        <taxon>Neisseriaceae</taxon>
        <taxon>Eikenella</taxon>
    </lineage>
</organism>
<dbReference type="PANTHER" id="PTHR43483:SF3">
    <property type="entry name" value="MEMBRANE TRANSPORTER PROTEIN HI_0806-RELATED"/>
    <property type="match status" value="1"/>
</dbReference>
<evidence type="ECO:0000313" key="7">
    <source>
        <dbReference type="Proteomes" id="UP000768471"/>
    </source>
</evidence>
<comment type="caution">
    <text evidence="6">The sequence shown here is derived from an EMBL/GenBank/DDBJ whole genome shotgun (WGS) entry which is preliminary data.</text>
</comment>
<keyword evidence="3 5" id="KW-1133">Transmembrane helix</keyword>
<dbReference type="PANTHER" id="PTHR43483">
    <property type="entry name" value="MEMBRANE TRANSPORTER PROTEIN HI_0806-RELATED"/>
    <property type="match status" value="1"/>
</dbReference>
<feature type="transmembrane region" description="Helical" evidence="5">
    <location>
        <begin position="53"/>
        <end position="71"/>
    </location>
</feature>
<gene>
    <name evidence="6" type="ORF">H9Q10_00115</name>
</gene>
<reference evidence="6 7" key="1">
    <citation type="submission" date="2020-09" db="EMBL/GenBank/DDBJ databases">
        <title>Eikenella S3660 sp. nov., isolated from a throat swab.</title>
        <authorList>
            <person name="Buhl M."/>
        </authorList>
    </citation>
    <scope>NUCLEOTIDE SEQUENCE [LARGE SCALE GENOMIC DNA]</scope>
    <source>
        <strain evidence="6 7">S3360</strain>
    </source>
</reference>
<keyword evidence="5" id="KW-1003">Cell membrane</keyword>
<evidence type="ECO:0000313" key="6">
    <source>
        <dbReference type="EMBL" id="MBH5328081.1"/>
    </source>
</evidence>
<comment type="subcellular location">
    <subcellularLocation>
        <location evidence="5">Cell membrane</location>
        <topology evidence="5">Multi-pass membrane protein</topology>
    </subcellularLocation>
    <subcellularLocation>
        <location evidence="1">Membrane</location>
        <topology evidence="1">Multi-pass membrane protein</topology>
    </subcellularLocation>
</comment>
<evidence type="ECO:0000256" key="4">
    <source>
        <dbReference type="ARBA" id="ARBA00023136"/>
    </source>
</evidence>
<dbReference type="EMBL" id="JACSGR010000001">
    <property type="protein sequence ID" value="MBH5328081.1"/>
    <property type="molecule type" value="Genomic_DNA"/>
</dbReference>
<keyword evidence="7" id="KW-1185">Reference proteome</keyword>
<feature type="transmembrane region" description="Helical" evidence="5">
    <location>
        <begin position="246"/>
        <end position="264"/>
    </location>
</feature>
<dbReference type="RefSeq" id="WP_197902022.1">
    <property type="nucleotide sequence ID" value="NZ_JACSGR010000001.1"/>
</dbReference>
<feature type="transmembrane region" description="Helical" evidence="5">
    <location>
        <begin position="179"/>
        <end position="201"/>
    </location>
</feature>
<proteinExistence type="inferred from homology"/>
<feature type="transmembrane region" description="Helical" evidence="5">
    <location>
        <begin position="108"/>
        <end position="127"/>
    </location>
</feature>
<dbReference type="Proteomes" id="UP000768471">
    <property type="component" value="Unassembled WGS sequence"/>
</dbReference>
<sequence>MWSMDVLLPLLAVGAAAGFLAGLLGIGGGAVTVPIVLWFLGKQGIGGAHSQHLAVGTSMAVMVFTTFSSALAQQKKGAVRWEFVRRMAPGLVAGSLLGSLVSNRIPTFGLQVLFVVFCYLVAAKNLFQLNPQPAARLPDARVQVGAGGLFGLLSSWVGIGGGSLSVPFMMYCRVPVHQAVATSSVLAWPIAAAGAAGYLVSGWSVPGLPAGSLGFWYLPCVAALGVCTVLFAPLGVKAAHRLPPPWLRRAFGLLMVAIGSQMLWKLLYGV</sequence>
<evidence type="ECO:0000256" key="1">
    <source>
        <dbReference type="ARBA" id="ARBA00004141"/>
    </source>
</evidence>
<accession>A0ABS0N734</accession>